<dbReference type="PATRIC" id="fig|1166018.3.peg.753"/>
<organism evidence="1 2">
    <name type="scientific">Fibrella aestuarina BUZ 2</name>
    <dbReference type="NCBI Taxonomy" id="1166018"/>
    <lineage>
        <taxon>Bacteria</taxon>
        <taxon>Pseudomonadati</taxon>
        <taxon>Bacteroidota</taxon>
        <taxon>Cytophagia</taxon>
        <taxon>Cytophagales</taxon>
        <taxon>Spirosomataceae</taxon>
        <taxon>Fibrella</taxon>
    </lineage>
</organism>
<evidence type="ECO:0000313" key="1">
    <source>
        <dbReference type="EMBL" id="CCG98753.1"/>
    </source>
</evidence>
<gene>
    <name evidence="1" type="ORF">FAES_0742</name>
</gene>
<sequence length="204" mass="23571">MSFLRSLFGPSKQEIWQQLAHELNARYTDGGLWHKSFVDASVGEWTVRLDTYTVSTGKSSITYTRMRAPYINKDGFQFKIYRKGLFSDMGKFVGMQDIEIGHPQFDEDFILQGNNETKVRQLLTNSTIRQLFDVQPTISLEVKDDDGWLKPRFPEGVDQLYFQVTGIIKDVDRLKALYDLFAEVLHELTRIGSAYESDPQAELR</sequence>
<dbReference type="HOGENOM" id="CLU_1346966_0_0_10"/>
<accession>I0K3Q0</accession>
<dbReference type="EMBL" id="HE796683">
    <property type="protein sequence ID" value="CCG98753.1"/>
    <property type="molecule type" value="Genomic_DNA"/>
</dbReference>
<keyword evidence="2" id="KW-1185">Reference proteome</keyword>
<evidence type="ECO:0008006" key="3">
    <source>
        <dbReference type="Google" id="ProtNLM"/>
    </source>
</evidence>
<protein>
    <recommendedName>
        <fullName evidence="3">DUF3137 domain-containing protein</fullName>
    </recommendedName>
</protein>
<dbReference type="STRING" id="1166018.FAES_0742"/>
<evidence type="ECO:0000313" key="2">
    <source>
        <dbReference type="Proteomes" id="UP000011058"/>
    </source>
</evidence>
<dbReference type="AlphaFoldDB" id="I0K3Q0"/>
<reference evidence="1 2" key="1">
    <citation type="journal article" date="2012" name="J. Bacteriol.">
        <title>Genome Sequence of Fibrella aestuarina BUZ 2T, a Filamentous Marine Bacterium.</title>
        <authorList>
            <person name="Filippini M."/>
            <person name="Qi W."/>
            <person name="Blom J."/>
            <person name="Goesmann A."/>
            <person name="Smits T.H."/>
            <person name="Bagheri H.C."/>
        </authorList>
    </citation>
    <scope>NUCLEOTIDE SEQUENCE [LARGE SCALE GENOMIC DNA]</scope>
    <source>
        <strain evidence="2">BUZ 2T</strain>
    </source>
</reference>
<dbReference type="OrthoDB" id="262374at2"/>
<name>I0K3Q0_9BACT</name>
<dbReference type="RefSeq" id="WP_015329853.1">
    <property type="nucleotide sequence ID" value="NC_020054.1"/>
</dbReference>
<proteinExistence type="predicted"/>
<dbReference type="KEGG" id="fae:FAES_0742"/>
<dbReference type="eggNOG" id="ENOG502ZAQH">
    <property type="taxonomic scope" value="Bacteria"/>
</dbReference>
<dbReference type="Proteomes" id="UP000011058">
    <property type="component" value="Chromosome"/>
</dbReference>